<dbReference type="Gene3D" id="3.40.710.10">
    <property type="entry name" value="DD-peptidase/beta-lactamase superfamily"/>
    <property type="match status" value="1"/>
</dbReference>
<dbReference type="InterPro" id="IPR001466">
    <property type="entry name" value="Beta-lactam-related"/>
</dbReference>
<name>A0AA35WG82_GEOBA</name>
<keyword evidence="3" id="KW-1185">Reference proteome</keyword>
<evidence type="ECO:0000259" key="1">
    <source>
        <dbReference type="Pfam" id="PF00144"/>
    </source>
</evidence>
<reference evidence="2" key="1">
    <citation type="submission" date="2023-03" db="EMBL/GenBank/DDBJ databases">
        <authorList>
            <person name="Steffen K."/>
            <person name="Cardenas P."/>
        </authorList>
    </citation>
    <scope>NUCLEOTIDE SEQUENCE</scope>
</reference>
<dbReference type="Proteomes" id="UP001174909">
    <property type="component" value="Unassembled WGS sequence"/>
</dbReference>
<accession>A0AA35WG82</accession>
<evidence type="ECO:0000313" key="3">
    <source>
        <dbReference type="Proteomes" id="UP001174909"/>
    </source>
</evidence>
<dbReference type="SUPFAM" id="SSF56601">
    <property type="entry name" value="beta-lactamase/transpeptidase-like"/>
    <property type="match status" value="1"/>
</dbReference>
<dbReference type="EMBL" id="CASHTH010001181">
    <property type="protein sequence ID" value="CAI8012387.1"/>
    <property type="molecule type" value="Genomic_DNA"/>
</dbReference>
<dbReference type="InterPro" id="IPR052907">
    <property type="entry name" value="Beta-lactamase/esterase"/>
</dbReference>
<sequence>MVESSQSIVQDAIDVAIGERGEIGVQVAAYLDSELVIDQWGGLSDETTGQEVDGDTLFPVFSNIKAMTATALHIQAERGLVDYYQPVAKYWPEFGKYGKDKGTVFDALTHRIGVPLMPVGVTPELMCDWDWMVGQIAEMHPLFEPGTRSGYMAYTFGWVVGEIVRRTDPMHRPFGQFIQEEICQPLGITDLWAGIPPEVEPRVAKLTNLPECPSRRSGNTSGLAAVPGLSAGGGDYPGGVWPF</sequence>
<protein>
    <submittedName>
        <fullName evidence="2">Beta-lactamase domain-containing protein 2</fullName>
    </submittedName>
</protein>
<dbReference type="PANTHER" id="PTHR43319:SF3">
    <property type="entry name" value="BETA-LACTAMASE-RELATED DOMAIN-CONTAINING PROTEIN"/>
    <property type="match status" value="1"/>
</dbReference>
<comment type="caution">
    <text evidence="2">The sequence shown here is derived from an EMBL/GenBank/DDBJ whole genome shotgun (WGS) entry which is preliminary data.</text>
</comment>
<dbReference type="InterPro" id="IPR012338">
    <property type="entry name" value="Beta-lactam/transpept-like"/>
</dbReference>
<proteinExistence type="predicted"/>
<gene>
    <name evidence="2" type="ORF">GBAR_LOCUS7940</name>
</gene>
<feature type="domain" description="Beta-lactamase-related" evidence="1">
    <location>
        <begin position="12"/>
        <end position="210"/>
    </location>
</feature>
<dbReference type="PANTHER" id="PTHR43319">
    <property type="entry name" value="BETA-LACTAMASE-RELATED"/>
    <property type="match status" value="1"/>
</dbReference>
<organism evidence="2 3">
    <name type="scientific">Geodia barretti</name>
    <name type="common">Barrett's horny sponge</name>
    <dbReference type="NCBI Taxonomy" id="519541"/>
    <lineage>
        <taxon>Eukaryota</taxon>
        <taxon>Metazoa</taxon>
        <taxon>Porifera</taxon>
        <taxon>Demospongiae</taxon>
        <taxon>Heteroscleromorpha</taxon>
        <taxon>Tetractinellida</taxon>
        <taxon>Astrophorina</taxon>
        <taxon>Geodiidae</taxon>
        <taxon>Geodia</taxon>
    </lineage>
</organism>
<dbReference type="Pfam" id="PF00144">
    <property type="entry name" value="Beta-lactamase"/>
    <property type="match status" value="1"/>
</dbReference>
<evidence type="ECO:0000313" key="2">
    <source>
        <dbReference type="EMBL" id="CAI8012387.1"/>
    </source>
</evidence>
<dbReference type="AlphaFoldDB" id="A0AA35WG82"/>